<name>E0VAQ5_PEDHC</name>
<feature type="domain" description="Ribosomal RNA-processing protein 7 C-terminal" evidence="3">
    <location>
        <begin position="1"/>
        <end position="103"/>
    </location>
</feature>
<reference evidence="4" key="1">
    <citation type="submission" date="2007-04" db="EMBL/GenBank/DDBJ databases">
        <title>Annotation of Pediculus humanus corporis strain USDA.</title>
        <authorList>
            <person name="Kirkness E."/>
            <person name="Hannick L."/>
            <person name="Hass B."/>
            <person name="Bruggner R."/>
            <person name="Lawson D."/>
            <person name="Bidwell S."/>
            <person name="Joardar V."/>
            <person name="Caler E."/>
            <person name="Walenz B."/>
            <person name="Inman J."/>
            <person name="Schobel S."/>
            <person name="Galinsky K."/>
            <person name="Amedeo P."/>
            <person name="Strausberg R."/>
        </authorList>
    </citation>
    <scope>NUCLEOTIDE SEQUENCE</scope>
    <source>
        <strain evidence="4">USDA</strain>
    </source>
</reference>
<dbReference type="HOGENOM" id="CLU_178774_0_0_1"/>
<evidence type="ECO:0000313" key="4">
    <source>
        <dbReference type="EMBL" id="EEB10461.1"/>
    </source>
</evidence>
<proteinExistence type="inferred from homology"/>
<dbReference type="OrthoDB" id="5390at2759"/>
<feature type="compositionally biased region" description="Basic and acidic residues" evidence="2">
    <location>
        <begin position="39"/>
        <end position="55"/>
    </location>
</feature>
<dbReference type="CTD" id="8232590"/>
<dbReference type="KEGG" id="phu:Phum_PHUM042240"/>
<dbReference type="EnsemblMetazoa" id="PHUM042240-RA">
    <property type="protein sequence ID" value="PHUM042240-PA"/>
    <property type="gene ID" value="PHUM042240"/>
</dbReference>
<dbReference type="Gene3D" id="6.10.250.1770">
    <property type="match status" value="1"/>
</dbReference>
<dbReference type="STRING" id="121224.E0VAQ5"/>
<dbReference type="RefSeq" id="XP_002423199.1">
    <property type="nucleotide sequence ID" value="XM_002423154.1"/>
</dbReference>
<accession>E0VAQ5</accession>
<dbReference type="PANTHER" id="PTHR13191">
    <property type="entry name" value="RIBOSOMAL RNA PROCESSING PROTEIN 7-RELATED"/>
    <property type="match status" value="1"/>
</dbReference>
<gene>
    <name evidence="5" type="primary">8232590</name>
    <name evidence="4" type="ORF">Phum_PHUM042240</name>
</gene>
<dbReference type="OMA" id="WQHRESQ"/>
<dbReference type="eggNOG" id="KOG4008">
    <property type="taxonomic scope" value="Eukaryota"/>
</dbReference>
<dbReference type="EMBL" id="AAZO01000492">
    <property type="status" value="NOT_ANNOTATED_CDS"/>
    <property type="molecule type" value="Genomic_DNA"/>
</dbReference>
<dbReference type="GO" id="GO:0034456">
    <property type="term" value="C:UTP-C complex"/>
    <property type="evidence" value="ECO:0007669"/>
    <property type="project" value="TreeGrafter"/>
</dbReference>
<feature type="region of interest" description="Disordered" evidence="2">
    <location>
        <begin position="12"/>
        <end position="57"/>
    </location>
</feature>
<evidence type="ECO:0000256" key="2">
    <source>
        <dbReference type="SAM" id="MobiDB-lite"/>
    </source>
</evidence>
<evidence type="ECO:0000256" key="1">
    <source>
        <dbReference type="ARBA" id="ARBA00006110"/>
    </source>
</evidence>
<dbReference type="GeneID" id="8232590"/>
<dbReference type="VEuPathDB" id="VectorBase:PHUM042240"/>
<dbReference type="GO" id="GO:0000028">
    <property type="term" value="P:ribosomal small subunit assembly"/>
    <property type="evidence" value="ECO:0007669"/>
    <property type="project" value="TreeGrafter"/>
</dbReference>
<dbReference type="InterPro" id="IPR024326">
    <property type="entry name" value="RRP7_C"/>
</dbReference>
<dbReference type="GO" id="GO:0006364">
    <property type="term" value="P:rRNA processing"/>
    <property type="evidence" value="ECO:0007669"/>
    <property type="project" value="TreeGrafter"/>
</dbReference>
<dbReference type="Pfam" id="PF12923">
    <property type="entry name" value="RRP7"/>
    <property type="match status" value="1"/>
</dbReference>
<dbReference type="AlphaFoldDB" id="E0VAQ5"/>
<evidence type="ECO:0000259" key="3">
    <source>
        <dbReference type="Pfam" id="PF12923"/>
    </source>
</evidence>
<evidence type="ECO:0000313" key="5">
    <source>
        <dbReference type="EnsemblMetazoa" id="PHUM042240-PA"/>
    </source>
</evidence>
<reference evidence="4" key="2">
    <citation type="submission" date="2007-04" db="EMBL/GenBank/DDBJ databases">
        <title>The genome of the human body louse.</title>
        <authorList>
            <consortium name="The Human Body Louse Genome Consortium"/>
            <person name="Kirkness E."/>
            <person name="Walenz B."/>
            <person name="Hass B."/>
            <person name="Bruggner R."/>
            <person name="Strausberg R."/>
        </authorList>
    </citation>
    <scope>NUCLEOTIDE SEQUENCE</scope>
    <source>
        <strain evidence="4">USDA</strain>
    </source>
</reference>
<dbReference type="PANTHER" id="PTHR13191:SF0">
    <property type="entry name" value="RIBOSOMAL RNA-PROCESSING PROTEIN 7 HOMOLOG A-RELATED"/>
    <property type="match status" value="1"/>
</dbReference>
<evidence type="ECO:0000313" key="6">
    <source>
        <dbReference type="Proteomes" id="UP000009046"/>
    </source>
</evidence>
<comment type="similarity">
    <text evidence="1">Belongs to the RRP7 family.</text>
</comment>
<dbReference type="InterPro" id="IPR040446">
    <property type="entry name" value="RRP7"/>
</dbReference>
<keyword evidence="6" id="KW-1185">Reference proteome</keyword>
<reference evidence="5" key="3">
    <citation type="submission" date="2021-02" db="UniProtKB">
        <authorList>
            <consortium name="EnsemblMetazoa"/>
        </authorList>
    </citation>
    <scope>IDENTIFICATION</scope>
    <source>
        <strain evidence="5">USDA</strain>
    </source>
</reference>
<sequence length="103" mass="12468">MDTYDAEMIKKDEEEKALSQQQEDGWVTVTRRGKKPGFARKESVAKHLRRRSEQQRRKKELTNFYTFQIKESKMKNLVALRKKFEEDKRKIAAMKEARRFKPF</sequence>
<dbReference type="Proteomes" id="UP000009046">
    <property type="component" value="Unassembled WGS sequence"/>
</dbReference>
<protein>
    <recommendedName>
        <fullName evidence="3">Ribosomal RNA-processing protein 7 C-terminal domain-containing protein</fullName>
    </recommendedName>
</protein>
<dbReference type="GO" id="GO:0032545">
    <property type="term" value="C:CURI complex"/>
    <property type="evidence" value="ECO:0007669"/>
    <property type="project" value="TreeGrafter"/>
</dbReference>
<organism>
    <name type="scientific">Pediculus humanus subsp. corporis</name>
    <name type="common">Body louse</name>
    <dbReference type="NCBI Taxonomy" id="121224"/>
    <lineage>
        <taxon>Eukaryota</taxon>
        <taxon>Metazoa</taxon>
        <taxon>Ecdysozoa</taxon>
        <taxon>Arthropoda</taxon>
        <taxon>Hexapoda</taxon>
        <taxon>Insecta</taxon>
        <taxon>Pterygota</taxon>
        <taxon>Neoptera</taxon>
        <taxon>Paraneoptera</taxon>
        <taxon>Psocodea</taxon>
        <taxon>Troctomorpha</taxon>
        <taxon>Phthiraptera</taxon>
        <taxon>Anoplura</taxon>
        <taxon>Pediculidae</taxon>
        <taxon>Pediculus</taxon>
    </lineage>
</organism>
<dbReference type="EMBL" id="DS235012">
    <property type="protein sequence ID" value="EEB10461.1"/>
    <property type="molecule type" value="Genomic_DNA"/>
</dbReference>
<dbReference type="InParanoid" id="E0VAQ5"/>